<accession>A0A5S5C313</accession>
<dbReference type="Proteomes" id="UP000323257">
    <property type="component" value="Unassembled WGS sequence"/>
</dbReference>
<evidence type="ECO:0000313" key="1">
    <source>
        <dbReference type="EMBL" id="TYP72363.1"/>
    </source>
</evidence>
<proteinExistence type="predicted"/>
<sequence length="55" mass="6285">MQSVLDELRKERLAVSDIRMAHANPINAWKREQTYPASPRNVMSRSGNQFATALK</sequence>
<keyword evidence="2" id="KW-1185">Reference proteome</keyword>
<name>A0A5S5C313_9BACL</name>
<reference evidence="1 2" key="1">
    <citation type="submission" date="2019-07" db="EMBL/GenBank/DDBJ databases">
        <title>Genomic Encyclopedia of Type Strains, Phase III (KMG-III): the genomes of soil and plant-associated and newly described type strains.</title>
        <authorList>
            <person name="Whitman W."/>
        </authorList>
    </citation>
    <scope>NUCLEOTIDE SEQUENCE [LARGE SCALE GENOMIC DNA]</scope>
    <source>
        <strain evidence="1 2">BL24</strain>
    </source>
</reference>
<gene>
    <name evidence="1" type="ORF">BCM02_10817</name>
</gene>
<protein>
    <submittedName>
        <fullName evidence="1">Uncharacterized protein</fullName>
    </submittedName>
</protein>
<comment type="caution">
    <text evidence="1">The sequence shown here is derived from an EMBL/GenBank/DDBJ whole genome shotgun (WGS) entry which is preliminary data.</text>
</comment>
<organism evidence="1 2">
    <name type="scientific">Paenibacillus methanolicus</name>
    <dbReference type="NCBI Taxonomy" id="582686"/>
    <lineage>
        <taxon>Bacteria</taxon>
        <taxon>Bacillati</taxon>
        <taxon>Bacillota</taxon>
        <taxon>Bacilli</taxon>
        <taxon>Bacillales</taxon>
        <taxon>Paenibacillaceae</taxon>
        <taxon>Paenibacillus</taxon>
    </lineage>
</organism>
<dbReference type="AlphaFoldDB" id="A0A5S5C313"/>
<dbReference type="EMBL" id="VNHS01000008">
    <property type="protein sequence ID" value="TYP72363.1"/>
    <property type="molecule type" value="Genomic_DNA"/>
</dbReference>
<evidence type="ECO:0000313" key="2">
    <source>
        <dbReference type="Proteomes" id="UP000323257"/>
    </source>
</evidence>